<dbReference type="EMBL" id="PVTT01000002">
    <property type="protein sequence ID" value="PRY93710.1"/>
    <property type="molecule type" value="Genomic_DNA"/>
</dbReference>
<comment type="similarity">
    <text evidence="6">Belongs to the peptidase M48 family.</text>
</comment>
<dbReference type="InterPro" id="IPR051156">
    <property type="entry name" value="Mito/Outer_Membr_Metalloprot"/>
</dbReference>
<dbReference type="GO" id="GO:0004222">
    <property type="term" value="F:metalloendopeptidase activity"/>
    <property type="evidence" value="ECO:0007669"/>
    <property type="project" value="InterPro"/>
</dbReference>
<evidence type="ECO:0000256" key="3">
    <source>
        <dbReference type="ARBA" id="ARBA00022801"/>
    </source>
</evidence>
<dbReference type="GO" id="GO:0046872">
    <property type="term" value="F:metal ion binding"/>
    <property type="evidence" value="ECO:0007669"/>
    <property type="project" value="UniProtKB-KW"/>
</dbReference>
<comment type="cofactor">
    <cofactor evidence="6">
        <name>Zn(2+)</name>
        <dbReference type="ChEBI" id="CHEBI:29105"/>
    </cofactor>
    <text evidence="6">Binds 1 zinc ion per subunit.</text>
</comment>
<dbReference type="OrthoDB" id="7338723at2"/>
<keyword evidence="4 6" id="KW-0862">Zinc</keyword>
<accession>A0A2T0X449</accession>
<dbReference type="RefSeq" id="WP_106161269.1">
    <property type="nucleotide sequence ID" value="NZ_PVTT01000002.1"/>
</dbReference>
<evidence type="ECO:0000256" key="6">
    <source>
        <dbReference type="RuleBase" id="RU003983"/>
    </source>
</evidence>
<evidence type="ECO:0000256" key="1">
    <source>
        <dbReference type="ARBA" id="ARBA00022670"/>
    </source>
</evidence>
<evidence type="ECO:0000313" key="8">
    <source>
        <dbReference type="EMBL" id="PRY93710.1"/>
    </source>
</evidence>
<proteinExistence type="inferred from homology"/>
<dbReference type="Proteomes" id="UP000238801">
    <property type="component" value="Unassembled WGS sequence"/>
</dbReference>
<name>A0A2T0X449_9RHOB</name>
<keyword evidence="5 6" id="KW-0482">Metalloprotease</keyword>
<dbReference type="Pfam" id="PF01435">
    <property type="entry name" value="Peptidase_M48"/>
    <property type="match status" value="1"/>
</dbReference>
<dbReference type="Gene3D" id="3.30.2010.10">
    <property type="entry name" value="Metalloproteases ('zincins'), catalytic domain"/>
    <property type="match status" value="1"/>
</dbReference>
<keyword evidence="9" id="KW-1185">Reference proteome</keyword>
<dbReference type="GO" id="GO:0051603">
    <property type="term" value="P:proteolysis involved in protein catabolic process"/>
    <property type="evidence" value="ECO:0007669"/>
    <property type="project" value="TreeGrafter"/>
</dbReference>
<keyword evidence="1 6" id="KW-0645">Protease</keyword>
<comment type="caution">
    <text evidence="8">The sequence shown here is derived from an EMBL/GenBank/DDBJ whole genome shotgun (WGS) entry which is preliminary data.</text>
</comment>
<evidence type="ECO:0000259" key="7">
    <source>
        <dbReference type="Pfam" id="PF01435"/>
    </source>
</evidence>
<organism evidence="8 9">
    <name type="scientific">Hasllibacter halocynthiae</name>
    <dbReference type="NCBI Taxonomy" id="595589"/>
    <lineage>
        <taxon>Bacteria</taxon>
        <taxon>Pseudomonadati</taxon>
        <taxon>Pseudomonadota</taxon>
        <taxon>Alphaproteobacteria</taxon>
        <taxon>Rhodobacterales</taxon>
        <taxon>Roseobacteraceae</taxon>
        <taxon>Hasllibacter</taxon>
    </lineage>
</organism>
<keyword evidence="2" id="KW-0479">Metal-binding</keyword>
<dbReference type="InterPro" id="IPR001915">
    <property type="entry name" value="Peptidase_M48"/>
</dbReference>
<dbReference type="GO" id="GO:0016020">
    <property type="term" value="C:membrane"/>
    <property type="evidence" value="ECO:0007669"/>
    <property type="project" value="TreeGrafter"/>
</dbReference>
<dbReference type="AlphaFoldDB" id="A0A2T0X449"/>
<evidence type="ECO:0000313" key="9">
    <source>
        <dbReference type="Proteomes" id="UP000238801"/>
    </source>
</evidence>
<evidence type="ECO:0000256" key="5">
    <source>
        <dbReference type="ARBA" id="ARBA00023049"/>
    </source>
</evidence>
<feature type="domain" description="Peptidase M48" evidence="7">
    <location>
        <begin position="81"/>
        <end position="262"/>
    </location>
</feature>
<evidence type="ECO:0000256" key="4">
    <source>
        <dbReference type="ARBA" id="ARBA00022833"/>
    </source>
</evidence>
<dbReference type="CDD" id="cd07324">
    <property type="entry name" value="M48C_Oma1-like"/>
    <property type="match status" value="1"/>
</dbReference>
<evidence type="ECO:0000256" key="2">
    <source>
        <dbReference type="ARBA" id="ARBA00022723"/>
    </source>
</evidence>
<protein>
    <submittedName>
        <fullName evidence="8">Peptidase M48-like protein</fullName>
    </submittedName>
</protein>
<keyword evidence="3 6" id="KW-0378">Hydrolase</keyword>
<dbReference type="PANTHER" id="PTHR22726">
    <property type="entry name" value="METALLOENDOPEPTIDASE OMA1"/>
    <property type="match status" value="1"/>
</dbReference>
<gene>
    <name evidence="8" type="ORF">BCF33_2593</name>
</gene>
<reference evidence="8 9" key="1">
    <citation type="submission" date="2018-03" db="EMBL/GenBank/DDBJ databases">
        <title>Genomic Encyclopedia of Archaeal and Bacterial Type Strains, Phase II (KMG-II): from individual species to whole genera.</title>
        <authorList>
            <person name="Goeker M."/>
        </authorList>
    </citation>
    <scope>NUCLEOTIDE SEQUENCE [LARGE SCALE GENOMIC DNA]</scope>
    <source>
        <strain evidence="8 9">DSM 29318</strain>
    </source>
</reference>
<sequence length="267" mass="27649">MPFASFARAAARFAPRAGPRAALCAVLAAAGCAPLPVIGPVAGSLAPGAPVPAPVPAPVVRSAEAVPDRLPPRVAARTFAQVVELIEPVAEALCRAQGDVPDCDYQIVVDDRPGVPPNAFQTVNRQGRPVVGMTLALIAEARNADELAFILGHEMAHHIAGHLDRQREAEGFGQALGVAIGRARGLDRAGVAEFARAGALVGARRFGPTFELEADAIGTRIAAEAGFDPLRGAAFFQRIPDPGDRFLGTHPPNAARLDAVRRAAAGL</sequence>
<dbReference type="PANTHER" id="PTHR22726:SF1">
    <property type="entry name" value="METALLOENDOPEPTIDASE OMA1, MITOCHONDRIAL"/>
    <property type="match status" value="1"/>
</dbReference>